<reference evidence="2" key="1">
    <citation type="submission" date="2021-01" db="EMBL/GenBank/DDBJ databases">
        <title>Caligus Genome Assembly.</title>
        <authorList>
            <person name="Gallardo-Escarate C."/>
        </authorList>
    </citation>
    <scope>NUCLEOTIDE SEQUENCE [LARGE SCALE GENOMIC DNA]</scope>
</reference>
<accession>A0A7T8QWC3</accession>
<proteinExistence type="predicted"/>
<evidence type="ECO:0000313" key="2">
    <source>
        <dbReference type="Proteomes" id="UP000595437"/>
    </source>
</evidence>
<dbReference type="Proteomes" id="UP000595437">
    <property type="component" value="Chromosome 2"/>
</dbReference>
<evidence type="ECO:0000313" key="1">
    <source>
        <dbReference type="EMBL" id="QQP57515.1"/>
    </source>
</evidence>
<gene>
    <name evidence="1" type="ORF">FKW44_002531</name>
</gene>
<keyword evidence="2" id="KW-1185">Reference proteome</keyword>
<organism evidence="1 2">
    <name type="scientific">Caligus rogercresseyi</name>
    <name type="common">Sea louse</name>
    <dbReference type="NCBI Taxonomy" id="217165"/>
    <lineage>
        <taxon>Eukaryota</taxon>
        <taxon>Metazoa</taxon>
        <taxon>Ecdysozoa</taxon>
        <taxon>Arthropoda</taxon>
        <taxon>Crustacea</taxon>
        <taxon>Multicrustacea</taxon>
        <taxon>Hexanauplia</taxon>
        <taxon>Copepoda</taxon>
        <taxon>Siphonostomatoida</taxon>
        <taxon>Caligidae</taxon>
        <taxon>Caligus</taxon>
    </lineage>
</organism>
<dbReference type="EMBL" id="CP045891">
    <property type="protein sequence ID" value="QQP57515.1"/>
    <property type="molecule type" value="Genomic_DNA"/>
</dbReference>
<dbReference type="AlphaFoldDB" id="A0A7T8QWC3"/>
<protein>
    <submittedName>
        <fullName evidence="1">Uncharacterized protein</fullName>
    </submittedName>
</protein>
<name>A0A7T8QWC3_CALRO</name>
<sequence length="83" mass="9535">MLEQALGLAKYLGKRDIAHTIKELLSDPIRLEVIKDDPVVKDVLQKILVMREMACTDDRKKKKLLKLQDKLSMATRLTRTMTA</sequence>